<dbReference type="Pfam" id="PF00225">
    <property type="entry name" value="Kinesin"/>
    <property type="match status" value="1"/>
</dbReference>
<dbReference type="GO" id="GO:0005524">
    <property type="term" value="F:ATP binding"/>
    <property type="evidence" value="ECO:0007669"/>
    <property type="project" value="UniProtKB-UniRule"/>
</dbReference>
<dbReference type="PANTHER" id="PTHR47969">
    <property type="entry name" value="CHROMOSOME-ASSOCIATED KINESIN KIF4A-RELATED"/>
    <property type="match status" value="1"/>
</dbReference>
<dbReference type="CDD" id="cd00106">
    <property type="entry name" value="KISc"/>
    <property type="match status" value="1"/>
</dbReference>
<accession>A0A061J9U9</accession>
<reference evidence="9 10" key="1">
    <citation type="submission" date="2013-07" db="EMBL/GenBank/DDBJ databases">
        <authorList>
            <person name="Stoco P.H."/>
            <person name="Wagner G."/>
            <person name="Gerber A."/>
            <person name="Zaha A."/>
            <person name="Thompson C."/>
            <person name="Bartholomeu D.C."/>
            <person name="Luckemeyer D.D."/>
            <person name="Bahia D."/>
            <person name="Loreto E."/>
            <person name="Prestes E.B."/>
            <person name="Lima F.M."/>
            <person name="Rodrigues-Luiz G."/>
            <person name="Vallejo G.A."/>
            <person name="Filho J.F."/>
            <person name="Monteiro K.M."/>
            <person name="Tyler K.M."/>
            <person name="de Almeida L.G."/>
            <person name="Ortiz M.F."/>
            <person name="Siervo M.A."/>
            <person name="de Moraes M.H."/>
            <person name="Cunha O.L."/>
            <person name="Mendonca-Neto R."/>
            <person name="Silva R."/>
            <person name="Teixeira S.M."/>
            <person name="Murta S.M."/>
            <person name="Sincero T.C."/>
            <person name="Mendes T.A."/>
            <person name="Urmenyi T.P."/>
            <person name="Silva V.G."/>
            <person name="da Rocha W.D."/>
            <person name="Andersson B."/>
            <person name="Romanha A.J."/>
            <person name="Steindel M."/>
            <person name="de Vasconcelos A.T."/>
            <person name="Grisard E.C."/>
        </authorList>
    </citation>
    <scope>NUCLEOTIDE SEQUENCE [LARGE SCALE GENOMIC DNA]</scope>
    <source>
        <strain evidence="9 10">SC58</strain>
    </source>
</reference>
<evidence type="ECO:0000256" key="7">
    <source>
        <dbReference type="SAM" id="Coils"/>
    </source>
</evidence>
<keyword evidence="4 6" id="KW-0067">ATP-binding</keyword>
<feature type="coiled-coil region" evidence="7">
    <location>
        <begin position="386"/>
        <end position="463"/>
    </location>
</feature>
<keyword evidence="6" id="KW-0505">Motor protein</keyword>
<evidence type="ECO:0000256" key="6">
    <source>
        <dbReference type="PROSITE-ProRule" id="PRU00283"/>
    </source>
</evidence>
<feature type="domain" description="Kinesin motor" evidence="8">
    <location>
        <begin position="43"/>
        <end position="371"/>
    </location>
</feature>
<organism evidence="9 10">
    <name type="scientific">Trypanosoma rangeli SC58</name>
    <dbReference type="NCBI Taxonomy" id="429131"/>
    <lineage>
        <taxon>Eukaryota</taxon>
        <taxon>Discoba</taxon>
        <taxon>Euglenozoa</taxon>
        <taxon>Kinetoplastea</taxon>
        <taxon>Metakinetoplastina</taxon>
        <taxon>Trypanosomatida</taxon>
        <taxon>Trypanosomatidae</taxon>
        <taxon>Trypanosoma</taxon>
        <taxon>Herpetosoma</taxon>
    </lineage>
</organism>
<dbReference type="PANTHER" id="PTHR47969:SF15">
    <property type="entry name" value="CHROMOSOME-ASSOCIATED KINESIN KIF4A-RELATED"/>
    <property type="match status" value="1"/>
</dbReference>
<dbReference type="PROSITE" id="PS00411">
    <property type="entry name" value="KINESIN_MOTOR_1"/>
    <property type="match status" value="1"/>
</dbReference>
<evidence type="ECO:0000256" key="1">
    <source>
        <dbReference type="ARBA" id="ARBA00004496"/>
    </source>
</evidence>
<dbReference type="SUPFAM" id="SSF52540">
    <property type="entry name" value="P-loop containing nucleoside triphosphate hydrolases"/>
    <property type="match status" value="1"/>
</dbReference>
<comment type="caution">
    <text evidence="9">The sequence shown here is derived from an EMBL/GenBank/DDBJ whole genome shotgun (WGS) entry which is preliminary data.</text>
</comment>
<dbReference type="EMBL" id="AUPL01000581">
    <property type="protein sequence ID" value="ESL11664.1"/>
    <property type="molecule type" value="Genomic_DNA"/>
</dbReference>
<evidence type="ECO:0000313" key="10">
    <source>
        <dbReference type="Proteomes" id="UP000031737"/>
    </source>
</evidence>
<dbReference type="PROSITE" id="PS50067">
    <property type="entry name" value="KINESIN_MOTOR_2"/>
    <property type="match status" value="1"/>
</dbReference>
<dbReference type="InterPro" id="IPR027417">
    <property type="entry name" value="P-loop_NTPase"/>
</dbReference>
<keyword evidence="2" id="KW-0963">Cytoplasm</keyword>
<keyword evidence="3 6" id="KW-0547">Nucleotide-binding</keyword>
<dbReference type="SMART" id="SM00129">
    <property type="entry name" value="KISc"/>
    <property type="match status" value="1"/>
</dbReference>
<dbReference type="InterPro" id="IPR027640">
    <property type="entry name" value="Kinesin-like_fam"/>
</dbReference>
<proteinExistence type="inferred from homology"/>
<dbReference type="VEuPathDB" id="TriTrypDB:TRSC58_00581"/>
<evidence type="ECO:0000256" key="5">
    <source>
        <dbReference type="ARBA" id="ARBA00023054"/>
    </source>
</evidence>
<dbReference type="GO" id="GO:0051231">
    <property type="term" value="P:spindle elongation"/>
    <property type="evidence" value="ECO:0007669"/>
    <property type="project" value="TreeGrafter"/>
</dbReference>
<evidence type="ECO:0000256" key="2">
    <source>
        <dbReference type="ARBA" id="ARBA00022490"/>
    </source>
</evidence>
<evidence type="ECO:0000313" key="9">
    <source>
        <dbReference type="EMBL" id="ESL11664.1"/>
    </source>
</evidence>
<dbReference type="OrthoDB" id="3176171at2759"/>
<comment type="subcellular location">
    <subcellularLocation>
        <location evidence="1">Cytoplasm</location>
    </subcellularLocation>
</comment>
<keyword evidence="5 7" id="KW-0175">Coiled coil</keyword>
<feature type="coiled-coil region" evidence="7">
    <location>
        <begin position="598"/>
        <end position="671"/>
    </location>
</feature>
<protein>
    <submittedName>
        <fullName evidence="9">OSM3-like kinesin</fullName>
    </submittedName>
</protein>
<dbReference type="Gene3D" id="3.40.850.10">
    <property type="entry name" value="Kinesin motor domain"/>
    <property type="match status" value="1"/>
</dbReference>
<dbReference type="GO" id="GO:0007018">
    <property type="term" value="P:microtubule-based movement"/>
    <property type="evidence" value="ECO:0007669"/>
    <property type="project" value="InterPro"/>
</dbReference>
<dbReference type="AlphaFoldDB" id="A0A061J9U9"/>
<dbReference type="InterPro" id="IPR001752">
    <property type="entry name" value="Kinesin_motor_dom"/>
</dbReference>
<dbReference type="GO" id="GO:0003777">
    <property type="term" value="F:microtubule motor activity"/>
    <property type="evidence" value="ECO:0007669"/>
    <property type="project" value="InterPro"/>
</dbReference>
<dbReference type="Proteomes" id="UP000031737">
    <property type="component" value="Unassembled WGS sequence"/>
</dbReference>
<keyword evidence="10" id="KW-1185">Reference proteome</keyword>
<name>A0A061J9U9_TRYRA</name>
<dbReference type="GO" id="GO:0005737">
    <property type="term" value="C:cytoplasm"/>
    <property type="evidence" value="ECO:0007669"/>
    <property type="project" value="UniProtKB-SubCell"/>
</dbReference>
<sequence>MLCFFFGLFSRPWISFQPRWGGYHCFGKAKRQKMVKKQPGAENIRVVVRCRNLLPYESERGDKALVRLDLATNQVIVHHPIGDADSFTFDAVYNNTYTQRDIFLQEVNPLVEAVLQGYNATVFAYGQSGSGKTHTMTGKLNDPQQWGMMPQVVNYLFNEVKKLTSTTKTFKIKVSYVELYNGKSRDLLTSKQVNLEIKQNMSKNFYVKGAEMPEVTSFDEAIRWFNAGTVRRQTASTDLNDTSSRSHSLFTLQVEQFDFEQDPSSPILLTSKINVVDLAGSEKLSKTNATGETAKEGCNINLSLSALATVIDTIVKGGKHIPYRGSPLTMLLKDSLGGNAKTVMFANIGPSEKNISETISTLRFALRAKQIENKPVKNMDPKDARIQDLLDTIEELKSRLGNVDLNQEDQLRQRIEELEIENSDLRGGGEKNSLELEENIRLLQAQLEEANQISAERQKEMEKGVDARLLLEWDLQNEVGHGKELRSMAVNFIKRVCQEEQLQEIRRKMPQDGSYNTTDDGWDVKEIDFYLKEFTSMYEAWRQSTYTREDLEKYAQTSVSGALAQTQRHLDEVIRARDELLRMRQEDSAKRATENELLSQLRVDLSTLRDDNTRLREKIERDQERMKAKITKNKDEYKSLADELERSRALVTEKEHDIERLKRMLEESGNNALFAASTSGGSPWSGVDERTAIFQKLDEEKRARKALESRIREVNVSLRRYGVCIADDGEMANGSQEVAERTSALILAAVTEDDTIDGDLCAKLQQQIRVKQRLTELRHQHQRKLEDMLRKYEFLKTGKTTANSGGGAEGTLHTSFADDATAQQIKELLQRKDEEIERVIQDKEKTCDKIVKKLNKSEMRIKELEATLEEERAQFTEERQELGAENLELQKYNQQLSVELETLRGQLSALKEEMDSMDRAKSAEIEQWKEDAEKGAERLDEMRFKMAAYNELQKSYDRLQEQLQRTEASLKEKIDSLENTRQMVKWSNSLLATEKQKLEQMEMVVKQQELEMRRREEYLRSEMMDDINKQVAANNRRLQEQAAQYQELISQEQDKQKAIMKKVKSSRKETQKAAQQYDEMILENEALLSKLEELKVNSMRIFLEKQEAQRELEALRPTRHVGTRRL</sequence>
<dbReference type="InterPro" id="IPR019821">
    <property type="entry name" value="Kinesin_motor_CS"/>
</dbReference>
<dbReference type="FunFam" id="3.40.850.10:FF:000082">
    <property type="entry name" value="OSM3-like kinesin"/>
    <property type="match status" value="1"/>
</dbReference>
<dbReference type="GO" id="GO:0008017">
    <property type="term" value="F:microtubule binding"/>
    <property type="evidence" value="ECO:0007669"/>
    <property type="project" value="InterPro"/>
</dbReference>
<evidence type="ECO:0000256" key="3">
    <source>
        <dbReference type="ARBA" id="ARBA00022741"/>
    </source>
</evidence>
<dbReference type="InterPro" id="IPR036961">
    <property type="entry name" value="Kinesin_motor_dom_sf"/>
</dbReference>
<comment type="similarity">
    <text evidence="6">Belongs to the TRAFAC class myosin-kinesin ATPase superfamily. Kinesin family.</text>
</comment>
<feature type="binding site" evidence="6">
    <location>
        <begin position="126"/>
        <end position="133"/>
    </location>
    <ligand>
        <name>ATP</name>
        <dbReference type="ChEBI" id="CHEBI:30616"/>
    </ligand>
</feature>
<evidence type="ECO:0000259" key="8">
    <source>
        <dbReference type="PROSITE" id="PS50067"/>
    </source>
</evidence>
<dbReference type="GO" id="GO:0005875">
    <property type="term" value="C:microtubule associated complex"/>
    <property type="evidence" value="ECO:0007669"/>
    <property type="project" value="TreeGrafter"/>
</dbReference>
<gene>
    <name evidence="9" type="ORF">TRSC58_00581</name>
</gene>
<dbReference type="GO" id="GO:0007052">
    <property type="term" value="P:mitotic spindle organization"/>
    <property type="evidence" value="ECO:0007669"/>
    <property type="project" value="TreeGrafter"/>
</dbReference>
<dbReference type="PRINTS" id="PR00380">
    <property type="entry name" value="KINESINHEAVY"/>
</dbReference>
<feature type="coiled-coil region" evidence="7">
    <location>
        <begin position="822"/>
        <end position="1111"/>
    </location>
</feature>
<evidence type="ECO:0000256" key="4">
    <source>
        <dbReference type="ARBA" id="ARBA00022840"/>
    </source>
</evidence>